<keyword evidence="5 7" id="KW-1133">Transmembrane helix</keyword>
<dbReference type="InterPro" id="IPR031312">
    <property type="entry name" value="Na/sul_symport_CS"/>
</dbReference>
<dbReference type="AlphaFoldDB" id="A0A6B0YWN3"/>
<evidence type="ECO:0000256" key="1">
    <source>
        <dbReference type="ARBA" id="ARBA00004141"/>
    </source>
</evidence>
<name>A0A6B0YWN3_9CHLR</name>
<keyword evidence="6 7" id="KW-0472">Membrane</keyword>
<feature type="transmembrane region" description="Helical" evidence="7">
    <location>
        <begin position="456"/>
        <end position="483"/>
    </location>
</feature>
<feature type="transmembrane region" description="Helical" evidence="7">
    <location>
        <begin position="96"/>
        <end position="125"/>
    </location>
</feature>
<feature type="transmembrane region" description="Helical" evidence="7">
    <location>
        <begin position="586"/>
        <end position="604"/>
    </location>
</feature>
<gene>
    <name evidence="9" type="ORF">F4Y42_10205</name>
</gene>
<feature type="transmembrane region" description="Helical" evidence="7">
    <location>
        <begin position="7"/>
        <end position="25"/>
    </location>
</feature>
<comment type="subcellular location">
    <subcellularLocation>
        <location evidence="1">Membrane</location>
        <topology evidence="1">Multi-pass membrane protein</topology>
    </subcellularLocation>
</comment>
<dbReference type="GO" id="GO:0008324">
    <property type="term" value="F:monoatomic cation transmembrane transporter activity"/>
    <property type="evidence" value="ECO:0007669"/>
    <property type="project" value="InterPro"/>
</dbReference>
<feature type="transmembrane region" description="Helical" evidence="7">
    <location>
        <begin position="60"/>
        <end position="84"/>
    </location>
</feature>
<sequence>MTAEMILLVVILVVATYLYLTDWLATETTSALAIAALALSGILSTGEALSGFASTATITVGAMFVISGGLLRTGALEIVTIGLARFSGGSPRRLLILLGGVIPLASAIMNNTPVVVMMAPVVLSLSQRFRIQPSKLLIPLSYFAVLGGTITLLGTSTNILVDDLYRAAGGPGFNLLTFTPLGLIFTVAGGIFVVLTSQKLLPDRSPAGSLGEGRHLSTPFVAELIVEKASPLLGQNVGELFSEAAGARFSRRRSERHHRRLTHLRGALHDNGDSAHERIELLELLRDGRPHRARRPRPSRFGLVRRFEAEEAELLRIQEGDVLVICGAPPVISRFIETYSASVPEPGQFAPPPSDRSAGALPSTRIVEAVILPDSVAIGRQLAQLEFEESHQVHVLGLQRRGGQRRVGPRHARLNSGDVLLLQGARSGLHAVSEQFKLLLVEGVESAIARRAKNRLALIIMGAVILLASLTEIPIVLLALGGAALMVATRCLRTDEAMSSLDGSTLLLLAGTIPLGTAMQKTGLAQLLVDQLILVSGQVSPVVMLSLFYLFTSLLTQLISNNAVAVLLTPIALSMAATLQVNPQPLLMTIAFGASASFMTPMGYQTNAIVRGAGGYTFGDYLRIGIPLTIIMWALATALIPLLWPL</sequence>
<keyword evidence="2" id="KW-0813">Transport</keyword>
<evidence type="ECO:0000256" key="4">
    <source>
        <dbReference type="ARBA" id="ARBA00022737"/>
    </source>
</evidence>
<evidence type="ECO:0000256" key="6">
    <source>
        <dbReference type="ARBA" id="ARBA00023136"/>
    </source>
</evidence>
<protein>
    <submittedName>
        <fullName evidence="9">SLC13 family permease</fullName>
    </submittedName>
</protein>
<feature type="transmembrane region" description="Helical" evidence="7">
    <location>
        <begin position="624"/>
        <end position="644"/>
    </location>
</feature>
<dbReference type="SUPFAM" id="SSF116726">
    <property type="entry name" value="TrkA C-terminal domain-like"/>
    <property type="match status" value="1"/>
</dbReference>
<keyword evidence="3 7" id="KW-0812">Transmembrane</keyword>
<proteinExistence type="predicted"/>
<accession>A0A6B0YWN3</accession>
<evidence type="ECO:0000256" key="5">
    <source>
        <dbReference type="ARBA" id="ARBA00022989"/>
    </source>
</evidence>
<feature type="transmembrane region" description="Helical" evidence="7">
    <location>
        <begin position="31"/>
        <end position="53"/>
    </location>
</feature>
<evidence type="ECO:0000256" key="3">
    <source>
        <dbReference type="ARBA" id="ARBA00022692"/>
    </source>
</evidence>
<comment type="caution">
    <text evidence="9">The sequence shown here is derived from an EMBL/GenBank/DDBJ whole genome shotgun (WGS) entry which is preliminary data.</text>
</comment>
<feature type="transmembrane region" description="Helical" evidence="7">
    <location>
        <begin position="532"/>
        <end position="552"/>
    </location>
</feature>
<evidence type="ECO:0000256" key="2">
    <source>
        <dbReference type="ARBA" id="ARBA00022448"/>
    </source>
</evidence>
<evidence type="ECO:0000313" key="9">
    <source>
        <dbReference type="EMBL" id="MXY93808.1"/>
    </source>
</evidence>
<dbReference type="Pfam" id="PF03600">
    <property type="entry name" value="CitMHS"/>
    <property type="match status" value="1"/>
</dbReference>
<evidence type="ECO:0000259" key="8">
    <source>
        <dbReference type="PROSITE" id="PS51202"/>
    </source>
</evidence>
<dbReference type="PANTHER" id="PTHR43652">
    <property type="entry name" value="BASIC AMINO ACID ANTIPORTER YFCC-RELATED"/>
    <property type="match status" value="1"/>
</dbReference>
<dbReference type="PROSITE" id="PS51202">
    <property type="entry name" value="RCK_C"/>
    <property type="match status" value="1"/>
</dbReference>
<feature type="transmembrane region" description="Helical" evidence="7">
    <location>
        <begin position="558"/>
        <end position="579"/>
    </location>
</feature>
<reference evidence="9" key="1">
    <citation type="submission" date="2019-09" db="EMBL/GenBank/DDBJ databases">
        <title>Characterisation of the sponge microbiome using genome-centric metagenomics.</title>
        <authorList>
            <person name="Engelberts J.P."/>
            <person name="Robbins S.J."/>
            <person name="De Goeij J.M."/>
            <person name="Aranda M."/>
            <person name="Bell S.C."/>
            <person name="Webster N.S."/>
        </authorList>
    </citation>
    <scope>NUCLEOTIDE SEQUENCE</scope>
    <source>
        <strain evidence="9">SB0664_bin_27</strain>
    </source>
</reference>
<dbReference type="Pfam" id="PF02080">
    <property type="entry name" value="TrkA_C"/>
    <property type="match status" value="1"/>
</dbReference>
<dbReference type="Gene3D" id="3.30.70.1450">
    <property type="entry name" value="Regulator of K+ conductance, C-terminal domain"/>
    <property type="match status" value="1"/>
</dbReference>
<organism evidence="9">
    <name type="scientific">Caldilineaceae bacterium SB0664_bin_27</name>
    <dbReference type="NCBI Taxonomy" id="2605260"/>
    <lineage>
        <taxon>Bacteria</taxon>
        <taxon>Bacillati</taxon>
        <taxon>Chloroflexota</taxon>
        <taxon>Caldilineae</taxon>
        <taxon>Caldilineales</taxon>
        <taxon>Caldilineaceae</taxon>
    </lineage>
</organism>
<dbReference type="PANTHER" id="PTHR43652:SF2">
    <property type="entry name" value="BASIC AMINO ACID ANTIPORTER YFCC-RELATED"/>
    <property type="match status" value="1"/>
</dbReference>
<dbReference type="PROSITE" id="PS01271">
    <property type="entry name" value="NA_SULFATE"/>
    <property type="match status" value="1"/>
</dbReference>
<dbReference type="GO" id="GO:0005886">
    <property type="term" value="C:plasma membrane"/>
    <property type="evidence" value="ECO:0007669"/>
    <property type="project" value="TreeGrafter"/>
</dbReference>
<feature type="transmembrane region" description="Helical" evidence="7">
    <location>
        <begin position="173"/>
        <end position="195"/>
    </location>
</feature>
<dbReference type="InterPro" id="IPR051679">
    <property type="entry name" value="DASS-Related_Transporters"/>
</dbReference>
<dbReference type="EMBL" id="VXRG01000087">
    <property type="protein sequence ID" value="MXY93808.1"/>
    <property type="molecule type" value="Genomic_DNA"/>
</dbReference>
<dbReference type="InterPro" id="IPR004680">
    <property type="entry name" value="Cit_transptr-like_dom"/>
</dbReference>
<dbReference type="GO" id="GO:0006813">
    <property type="term" value="P:potassium ion transport"/>
    <property type="evidence" value="ECO:0007669"/>
    <property type="project" value="InterPro"/>
</dbReference>
<dbReference type="InterPro" id="IPR036721">
    <property type="entry name" value="RCK_C_sf"/>
</dbReference>
<dbReference type="InterPro" id="IPR006037">
    <property type="entry name" value="RCK_C"/>
</dbReference>
<evidence type="ECO:0000256" key="7">
    <source>
        <dbReference type="SAM" id="Phobius"/>
    </source>
</evidence>
<feature type="domain" description="RCK C-terminal" evidence="8">
    <location>
        <begin position="354"/>
        <end position="438"/>
    </location>
</feature>
<keyword evidence="4" id="KW-0677">Repeat</keyword>
<feature type="transmembrane region" description="Helical" evidence="7">
    <location>
        <begin position="137"/>
        <end position="161"/>
    </location>
</feature>